<evidence type="ECO:0000313" key="11">
    <source>
        <dbReference type="Proteomes" id="UP001595445"/>
    </source>
</evidence>
<evidence type="ECO:0000256" key="3">
    <source>
        <dbReference type="ARBA" id="ARBA00022475"/>
    </source>
</evidence>
<evidence type="ECO:0000256" key="9">
    <source>
        <dbReference type="SAM" id="Phobius"/>
    </source>
</evidence>
<evidence type="ECO:0000256" key="4">
    <source>
        <dbReference type="ARBA" id="ARBA00022519"/>
    </source>
</evidence>
<evidence type="ECO:0000256" key="2">
    <source>
        <dbReference type="ARBA" id="ARBA00022448"/>
    </source>
</evidence>
<evidence type="ECO:0000256" key="1">
    <source>
        <dbReference type="ARBA" id="ARBA00004429"/>
    </source>
</evidence>
<keyword evidence="7 9" id="KW-0472">Membrane</keyword>
<feature type="transmembrane region" description="Helical" evidence="9">
    <location>
        <begin position="240"/>
        <end position="272"/>
    </location>
</feature>
<name>A0ABV7E1K5_9RHOB</name>
<dbReference type="PANTHER" id="PTHR30574:SF1">
    <property type="entry name" value="SULPHUR TRANSPORT DOMAIN-CONTAINING PROTEIN"/>
    <property type="match status" value="1"/>
</dbReference>
<dbReference type="PANTHER" id="PTHR30574">
    <property type="entry name" value="INNER MEMBRANE PROTEIN YEDE"/>
    <property type="match status" value="1"/>
</dbReference>
<feature type="transmembrane region" description="Helical" evidence="9">
    <location>
        <begin position="163"/>
        <end position="186"/>
    </location>
</feature>
<feature type="transmembrane region" description="Helical" evidence="9">
    <location>
        <begin position="78"/>
        <end position="101"/>
    </location>
</feature>
<comment type="caution">
    <text evidence="10">The sequence shown here is derived from an EMBL/GenBank/DDBJ whole genome shotgun (WGS) entry which is preliminary data.</text>
</comment>
<feature type="transmembrane region" description="Helical" evidence="9">
    <location>
        <begin position="198"/>
        <end position="220"/>
    </location>
</feature>
<keyword evidence="2" id="KW-0813">Transport</keyword>
<evidence type="ECO:0000256" key="7">
    <source>
        <dbReference type="ARBA" id="ARBA00023136"/>
    </source>
</evidence>
<reference evidence="11" key="1">
    <citation type="journal article" date="2019" name="Int. J. Syst. Evol. Microbiol.">
        <title>The Global Catalogue of Microorganisms (GCM) 10K type strain sequencing project: providing services to taxonomists for standard genome sequencing and annotation.</title>
        <authorList>
            <consortium name="The Broad Institute Genomics Platform"/>
            <consortium name="The Broad Institute Genome Sequencing Center for Infectious Disease"/>
            <person name="Wu L."/>
            <person name="Ma J."/>
        </authorList>
    </citation>
    <scope>NUCLEOTIDE SEQUENCE [LARGE SCALE GENOMIC DNA]</scope>
    <source>
        <strain evidence="11">KCTC 62102</strain>
    </source>
</reference>
<protein>
    <submittedName>
        <fullName evidence="10">YeeE/YedE family protein</fullName>
    </submittedName>
</protein>
<organism evidence="10 11">
    <name type="scientific">Tabrizicola soli</name>
    <dbReference type="NCBI Taxonomy" id="2185115"/>
    <lineage>
        <taxon>Bacteria</taxon>
        <taxon>Pseudomonadati</taxon>
        <taxon>Pseudomonadota</taxon>
        <taxon>Alphaproteobacteria</taxon>
        <taxon>Rhodobacterales</taxon>
        <taxon>Paracoccaceae</taxon>
        <taxon>Tabrizicola</taxon>
    </lineage>
</organism>
<dbReference type="Pfam" id="PF04143">
    <property type="entry name" value="Sulf_transp"/>
    <property type="match status" value="1"/>
</dbReference>
<evidence type="ECO:0000256" key="5">
    <source>
        <dbReference type="ARBA" id="ARBA00022692"/>
    </source>
</evidence>
<dbReference type="RefSeq" id="WP_354001323.1">
    <property type="nucleotide sequence ID" value="NZ_JAEACP010000010.1"/>
</dbReference>
<evidence type="ECO:0000313" key="10">
    <source>
        <dbReference type="EMBL" id="MFC3088583.1"/>
    </source>
</evidence>
<feature type="transmembrane region" description="Helical" evidence="9">
    <location>
        <begin position="293"/>
        <end position="313"/>
    </location>
</feature>
<accession>A0ABV7E1K5</accession>
<keyword evidence="4" id="KW-0997">Cell inner membrane</keyword>
<comment type="similarity">
    <text evidence="8">Belongs to the TsuA/YedE (TC 9.B.102) family.</text>
</comment>
<keyword evidence="5 9" id="KW-0812">Transmembrane</keyword>
<keyword evidence="11" id="KW-1185">Reference proteome</keyword>
<evidence type="ECO:0000256" key="8">
    <source>
        <dbReference type="ARBA" id="ARBA00035655"/>
    </source>
</evidence>
<keyword evidence="6 9" id="KW-1133">Transmembrane helix</keyword>
<feature type="transmembrane region" description="Helical" evidence="9">
    <location>
        <begin position="319"/>
        <end position="338"/>
    </location>
</feature>
<keyword evidence="3" id="KW-1003">Cell membrane</keyword>
<feature type="transmembrane region" description="Helical" evidence="9">
    <location>
        <begin position="49"/>
        <end position="72"/>
    </location>
</feature>
<feature type="transmembrane region" description="Helical" evidence="9">
    <location>
        <begin position="122"/>
        <end position="143"/>
    </location>
</feature>
<sequence length="348" mass="35244">MLETVPIGVLAALVGLAGGVVLGLAARLGDFCTLGALESAVYGRDQRRMRLWGVVLAVAILATQFGAMAGVIDLGGTFYHAIQWNALGSIVGGLIFGYGMAMAGNCGFGALVRFGGGDLRSLVVVVVMGIFGFVALSGPLAPLRVTLFPQPEAAGPQGILHDLGQLGLPPVAVILAIAGGFLAWGLAHPGLRQSPRQIAWGVAAGLAVAWCFLGTSWLAAESLGEITVEGPSYTAPVGRTLIFLMTSTAGGITFSVGSVVGVMVGSLVGSILRGLFRWEACEDPRELGRQVGGAALMGVGGVVAMGCSVGQGVTGFATLAWSGPVTLAAIIAGAMLGLRQLIAGYQPE</sequence>
<dbReference type="EMBL" id="JBHRSM010000054">
    <property type="protein sequence ID" value="MFC3088583.1"/>
    <property type="molecule type" value="Genomic_DNA"/>
</dbReference>
<dbReference type="InterPro" id="IPR007272">
    <property type="entry name" value="Sulf_transp_TsuA/YedE"/>
</dbReference>
<gene>
    <name evidence="10" type="ORF">ACFOD6_21295</name>
</gene>
<proteinExistence type="inferred from homology"/>
<dbReference type="Proteomes" id="UP001595445">
    <property type="component" value="Unassembled WGS sequence"/>
</dbReference>
<evidence type="ECO:0000256" key="6">
    <source>
        <dbReference type="ARBA" id="ARBA00022989"/>
    </source>
</evidence>
<comment type="subcellular location">
    <subcellularLocation>
        <location evidence="1">Cell inner membrane</location>
        <topology evidence="1">Multi-pass membrane protein</topology>
    </subcellularLocation>
</comment>
<feature type="transmembrane region" description="Helical" evidence="9">
    <location>
        <begin position="6"/>
        <end position="28"/>
    </location>
</feature>